<dbReference type="AlphaFoldDB" id="A0A1S9RAQ6"/>
<keyword evidence="1" id="KW-0472">Membrane</keyword>
<sequence>MHILTTTLFSLLAVTASANVINRSSPTSSTPSTPSYLPCTEDKECGRKSYCDSEHQRCVGLRESEEECTANWGCISNWCLNGQCQGNDAAGKPCNNTETDCSFYVKHGPYEDGEYTFCPKDTGDKPRTCMLGHLRQGDKCTLNEQCAWDNCVNGVCETPAGQFGTPCKTQSDCLRRGILEAPATRTVTVLRGTCNSTVAKLQASRNTQKRKVATSPGGIGDSRGTPIWLYGMIAAGAGGILYLWKWGNQNAKAAATQNIPDHRGANSEYVKESEGN</sequence>
<organism evidence="4 5">
    <name type="scientific">Penicillium brasilianum</name>
    <dbReference type="NCBI Taxonomy" id="104259"/>
    <lineage>
        <taxon>Eukaryota</taxon>
        <taxon>Fungi</taxon>
        <taxon>Dikarya</taxon>
        <taxon>Ascomycota</taxon>
        <taxon>Pezizomycotina</taxon>
        <taxon>Eurotiomycetes</taxon>
        <taxon>Eurotiomycetidae</taxon>
        <taxon>Eurotiales</taxon>
        <taxon>Aspergillaceae</taxon>
        <taxon>Penicillium</taxon>
    </lineage>
</organism>
<accession>A0A1S9RAQ6</accession>
<feature type="signal peptide" evidence="2">
    <location>
        <begin position="1"/>
        <end position="18"/>
    </location>
</feature>
<dbReference type="Pfam" id="PF04706">
    <property type="entry name" value="Dickkopf_N"/>
    <property type="match status" value="1"/>
</dbReference>
<dbReference type="Proteomes" id="UP000190744">
    <property type="component" value="Unassembled WGS sequence"/>
</dbReference>
<evidence type="ECO:0000313" key="4">
    <source>
        <dbReference type="EMBL" id="OOQ82577.1"/>
    </source>
</evidence>
<dbReference type="EMBL" id="LJBN01000216">
    <property type="protein sequence ID" value="OOQ82577.1"/>
    <property type="molecule type" value="Genomic_DNA"/>
</dbReference>
<feature type="domain" description="Dickkopf N-terminal cysteine-rich" evidence="3">
    <location>
        <begin position="39"/>
        <end position="85"/>
    </location>
</feature>
<protein>
    <recommendedName>
        <fullName evidence="3">Dickkopf N-terminal cysteine-rich domain-containing protein</fullName>
    </recommendedName>
</protein>
<proteinExistence type="predicted"/>
<gene>
    <name evidence="4" type="ORF">PEBR_40249</name>
</gene>
<evidence type="ECO:0000313" key="5">
    <source>
        <dbReference type="Proteomes" id="UP000190744"/>
    </source>
</evidence>
<feature type="transmembrane region" description="Helical" evidence="1">
    <location>
        <begin position="227"/>
        <end position="244"/>
    </location>
</feature>
<dbReference type="GO" id="GO:0005576">
    <property type="term" value="C:extracellular region"/>
    <property type="evidence" value="ECO:0007669"/>
    <property type="project" value="InterPro"/>
</dbReference>
<dbReference type="InterPro" id="IPR006796">
    <property type="entry name" value="Dickkopf_N"/>
</dbReference>
<keyword evidence="1" id="KW-0812">Transmembrane</keyword>
<evidence type="ECO:0000256" key="2">
    <source>
        <dbReference type="SAM" id="SignalP"/>
    </source>
</evidence>
<evidence type="ECO:0000259" key="3">
    <source>
        <dbReference type="Pfam" id="PF04706"/>
    </source>
</evidence>
<keyword evidence="1" id="KW-1133">Transmembrane helix</keyword>
<evidence type="ECO:0000256" key="1">
    <source>
        <dbReference type="SAM" id="Phobius"/>
    </source>
</evidence>
<keyword evidence="2" id="KW-0732">Signal</keyword>
<comment type="caution">
    <text evidence="4">The sequence shown here is derived from an EMBL/GenBank/DDBJ whole genome shotgun (WGS) entry which is preliminary data.</text>
</comment>
<name>A0A1S9RAQ6_PENBI</name>
<reference evidence="5" key="1">
    <citation type="submission" date="2015-09" db="EMBL/GenBank/DDBJ databases">
        <authorList>
            <person name="Fill T.P."/>
            <person name="Baretta J.F."/>
            <person name="de Almeida L.G."/>
            <person name="Rocha M."/>
            <person name="de Souza D.H."/>
            <person name="Malavazi I."/>
            <person name="Cerdeira L.T."/>
            <person name="Hong H."/>
            <person name="Samborskyy M."/>
            <person name="de Vasconcelos A.T."/>
            <person name="Leadlay P."/>
            <person name="Rodrigues-Filho E."/>
        </authorList>
    </citation>
    <scope>NUCLEOTIDE SEQUENCE [LARGE SCALE GENOMIC DNA]</scope>
    <source>
        <strain evidence="5">LaBioMMi 136</strain>
    </source>
</reference>
<feature type="chain" id="PRO_5013250196" description="Dickkopf N-terminal cysteine-rich domain-containing protein" evidence="2">
    <location>
        <begin position="19"/>
        <end position="276"/>
    </location>
</feature>